<name>A0AAW2E6X5_9HYME</name>
<feature type="region of interest" description="Disordered" evidence="1">
    <location>
        <begin position="1"/>
        <end position="95"/>
    </location>
</feature>
<evidence type="ECO:0000313" key="2">
    <source>
        <dbReference type="EMBL" id="KAL0098755.1"/>
    </source>
</evidence>
<reference evidence="2 3" key="1">
    <citation type="submission" date="2023-03" db="EMBL/GenBank/DDBJ databases">
        <title>High recombination rates correlate with genetic variation in Cardiocondyla obscurior ants.</title>
        <authorList>
            <person name="Errbii M."/>
        </authorList>
    </citation>
    <scope>NUCLEOTIDE SEQUENCE [LARGE SCALE GENOMIC DNA]</scope>
    <source>
        <strain evidence="2">Alpha-2009</strain>
        <tissue evidence="2">Whole body</tissue>
    </source>
</reference>
<gene>
    <name evidence="2" type="ORF">PUN28_020711</name>
</gene>
<evidence type="ECO:0000313" key="3">
    <source>
        <dbReference type="Proteomes" id="UP001430953"/>
    </source>
</evidence>
<accession>A0AAW2E6X5</accession>
<proteinExistence type="predicted"/>
<dbReference type="Proteomes" id="UP001430953">
    <property type="component" value="Unassembled WGS sequence"/>
</dbReference>
<dbReference type="EMBL" id="JADYXP020000038">
    <property type="protein sequence ID" value="KAL0098755.1"/>
    <property type="molecule type" value="Genomic_DNA"/>
</dbReference>
<comment type="caution">
    <text evidence="2">The sequence shown here is derived from an EMBL/GenBank/DDBJ whole genome shotgun (WGS) entry which is preliminary data.</text>
</comment>
<feature type="compositionally biased region" description="Polar residues" evidence="1">
    <location>
        <begin position="9"/>
        <end position="19"/>
    </location>
</feature>
<protein>
    <submittedName>
        <fullName evidence="2">Uncharacterized protein</fullName>
    </submittedName>
</protein>
<evidence type="ECO:0000256" key="1">
    <source>
        <dbReference type="SAM" id="MobiDB-lite"/>
    </source>
</evidence>
<dbReference type="AlphaFoldDB" id="A0AAW2E6X5"/>
<feature type="compositionally biased region" description="Basic and acidic residues" evidence="1">
    <location>
        <begin position="61"/>
        <end position="83"/>
    </location>
</feature>
<feature type="compositionally biased region" description="Polar residues" evidence="1">
    <location>
        <begin position="36"/>
        <end position="47"/>
    </location>
</feature>
<sequence length="95" mass="10345">MDNMEMADQQESVLPSQRIRTLRDRRGGSAVPAPAMSSSNDGRSSACSAGALVENATANNNRDRSDQEDRNQSFLQTEKEPSRKAAPFTDTDGEL</sequence>
<keyword evidence="3" id="KW-1185">Reference proteome</keyword>
<organism evidence="2 3">
    <name type="scientific">Cardiocondyla obscurior</name>
    <dbReference type="NCBI Taxonomy" id="286306"/>
    <lineage>
        <taxon>Eukaryota</taxon>
        <taxon>Metazoa</taxon>
        <taxon>Ecdysozoa</taxon>
        <taxon>Arthropoda</taxon>
        <taxon>Hexapoda</taxon>
        <taxon>Insecta</taxon>
        <taxon>Pterygota</taxon>
        <taxon>Neoptera</taxon>
        <taxon>Endopterygota</taxon>
        <taxon>Hymenoptera</taxon>
        <taxon>Apocrita</taxon>
        <taxon>Aculeata</taxon>
        <taxon>Formicoidea</taxon>
        <taxon>Formicidae</taxon>
        <taxon>Myrmicinae</taxon>
        <taxon>Cardiocondyla</taxon>
    </lineage>
</organism>